<evidence type="ECO:0000313" key="2">
    <source>
        <dbReference type="Proteomes" id="UP000789901"/>
    </source>
</evidence>
<protein>
    <submittedName>
        <fullName evidence="1">3487_t:CDS:1</fullName>
    </submittedName>
</protein>
<name>A0ABN7WZF5_GIGMA</name>
<sequence length="62" mass="7207">MRKTNFKESVKPSRGYFLEGNVNKNERHTAKSMLTQLKQCVENGVIEKDEVPKLETIQNWIA</sequence>
<keyword evidence="2" id="KW-1185">Reference proteome</keyword>
<evidence type="ECO:0000313" key="1">
    <source>
        <dbReference type="EMBL" id="CAG8843347.1"/>
    </source>
</evidence>
<accession>A0ABN7WZF5</accession>
<reference evidence="1 2" key="1">
    <citation type="submission" date="2021-06" db="EMBL/GenBank/DDBJ databases">
        <authorList>
            <person name="Kallberg Y."/>
            <person name="Tangrot J."/>
            <person name="Rosling A."/>
        </authorList>
    </citation>
    <scope>NUCLEOTIDE SEQUENCE [LARGE SCALE GENOMIC DNA]</scope>
    <source>
        <strain evidence="1 2">120-4 pot B 10/14</strain>
    </source>
</reference>
<organism evidence="1 2">
    <name type="scientific">Gigaspora margarita</name>
    <dbReference type="NCBI Taxonomy" id="4874"/>
    <lineage>
        <taxon>Eukaryota</taxon>
        <taxon>Fungi</taxon>
        <taxon>Fungi incertae sedis</taxon>
        <taxon>Mucoromycota</taxon>
        <taxon>Glomeromycotina</taxon>
        <taxon>Glomeromycetes</taxon>
        <taxon>Diversisporales</taxon>
        <taxon>Gigasporaceae</taxon>
        <taxon>Gigaspora</taxon>
    </lineage>
</organism>
<comment type="caution">
    <text evidence="1">The sequence shown here is derived from an EMBL/GenBank/DDBJ whole genome shotgun (WGS) entry which is preliminary data.</text>
</comment>
<feature type="non-terminal residue" evidence="1">
    <location>
        <position position="62"/>
    </location>
</feature>
<dbReference type="EMBL" id="CAJVQB010072138">
    <property type="protein sequence ID" value="CAG8843347.1"/>
    <property type="molecule type" value="Genomic_DNA"/>
</dbReference>
<dbReference type="Proteomes" id="UP000789901">
    <property type="component" value="Unassembled WGS sequence"/>
</dbReference>
<proteinExistence type="predicted"/>
<gene>
    <name evidence="1" type="ORF">GMARGA_LOCUS36497</name>
</gene>